<name>A0AA88VF47_9ASTE</name>
<feature type="region of interest" description="Disordered" evidence="1">
    <location>
        <begin position="138"/>
        <end position="159"/>
    </location>
</feature>
<evidence type="ECO:0000313" key="2">
    <source>
        <dbReference type="EMBL" id="KAK3006623.1"/>
    </source>
</evidence>
<dbReference type="AlphaFoldDB" id="A0AA88VF47"/>
<gene>
    <name evidence="2" type="ORF">RJ639_017670</name>
</gene>
<protein>
    <submittedName>
        <fullName evidence="2">Uncharacterized protein</fullName>
    </submittedName>
</protein>
<proteinExistence type="predicted"/>
<evidence type="ECO:0000256" key="1">
    <source>
        <dbReference type="SAM" id="MobiDB-lite"/>
    </source>
</evidence>
<organism evidence="2 3">
    <name type="scientific">Escallonia herrerae</name>
    <dbReference type="NCBI Taxonomy" id="1293975"/>
    <lineage>
        <taxon>Eukaryota</taxon>
        <taxon>Viridiplantae</taxon>
        <taxon>Streptophyta</taxon>
        <taxon>Embryophyta</taxon>
        <taxon>Tracheophyta</taxon>
        <taxon>Spermatophyta</taxon>
        <taxon>Magnoliopsida</taxon>
        <taxon>eudicotyledons</taxon>
        <taxon>Gunneridae</taxon>
        <taxon>Pentapetalae</taxon>
        <taxon>asterids</taxon>
        <taxon>campanulids</taxon>
        <taxon>Escalloniales</taxon>
        <taxon>Escalloniaceae</taxon>
        <taxon>Escallonia</taxon>
    </lineage>
</organism>
<dbReference type="Proteomes" id="UP001188597">
    <property type="component" value="Unassembled WGS sequence"/>
</dbReference>
<sequence>MQAVRLALLFPDLETLNIFMRMPLSALYLWLYAAPTFPILAHGLTLYACPTQAAAGTVLLSITARFTSINEPELYEFVFAFYAAPAAKSPETPDDCRPCCPPQGICCDQNGEREDSDKEDRQFDEQAGDVLEAAQWAAEEGQGAGDPVRRGGGSSHLLQHQQALRLRQHQVMLNPPTFFSRS</sequence>
<comment type="caution">
    <text evidence="2">The sequence shown here is derived from an EMBL/GenBank/DDBJ whole genome shotgun (WGS) entry which is preliminary data.</text>
</comment>
<evidence type="ECO:0000313" key="3">
    <source>
        <dbReference type="Proteomes" id="UP001188597"/>
    </source>
</evidence>
<reference evidence="2" key="1">
    <citation type="submission" date="2022-12" db="EMBL/GenBank/DDBJ databases">
        <title>Draft genome assemblies for two species of Escallonia (Escalloniales).</title>
        <authorList>
            <person name="Chanderbali A."/>
            <person name="Dervinis C."/>
            <person name="Anghel I."/>
            <person name="Soltis D."/>
            <person name="Soltis P."/>
            <person name="Zapata F."/>
        </authorList>
    </citation>
    <scope>NUCLEOTIDE SEQUENCE</scope>
    <source>
        <strain evidence="2">UCBG64.0493</strain>
        <tissue evidence="2">Leaf</tissue>
    </source>
</reference>
<accession>A0AA88VF47</accession>
<dbReference type="EMBL" id="JAVXUP010001969">
    <property type="protein sequence ID" value="KAK3006623.1"/>
    <property type="molecule type" value="Genomic_DNA"/>
</dbReference>
<keyword evidence="3" id="KW-1185">Reference proteome</keyword>